<dbReference type="PANTHER" id="PTHR45786:SF74">
    <property type="entry name" value="ATP-DEPENDENT DNA HELICASE"/>
    <property type="match status" value="1"/>
</dbReference>
<evidence type="ECO:0000313" key="3">
    <source>
        <dbReference type="Proteomes" id="UP000499080"/>
    </source>
</evidence>
<keyword evidence="3" id="KW-1185">Reference proteome</keyword>
<dbReference type="EMBL" id="BGPR01005013">
    <property type="protein sequence ID" value="GBN05927.1"/>
    <property type="molecule type" value="Genomic_DNA"/>
</dbReference>
<name>A0A4Y2KWA6_ARAVE</name>
<dbReference type="InterPro" id="IPR036397">
    <property type="entry name" value="RNaseH_sf"/>
</dbReference>
<evidence type="ECO:0000313" key="2">
    <source>
        <dbReference type="EMBL" id="GBN05927.1"/>
    </source>
</evidence>
<gene>
    <name evidence="2" type="ORF">AVEN_214011_1</name>
</gene>
<dbReference type="OrthoDB" id="7698527at2759"/>
<reference evidence="2 3" key="1">
    <citation type="journal article" date="2019" name="Sci. Rep.">
        <title>Orb-weaving spider Araneus ventricosus genome elucidates the spidroin gene catalogue.</title>
        <authorList>
            <person name="Kono N."/>
            <person name="Nakamura H."/>
            <person name="Ohtoshi R."/>
            <person name="Moran D.A.P."/>
            <person name="Shinohara A."/>
            <person name="Yoshida Y."/>
            <person name="Fujiwara M."/>
            <person name="Mori M."/>
            <person name="Tomita M."/>
            <person name="Arakawa K."/>
        </authorList>
    </citation>
    <scope>NUCLEOTIDE SEQUENCE [LARGE SCALE GENOMIC DNA]</scope>
</reference>
<organism evidence="2 3">
    <name type="scientific">Araneus ventricosus</name>
    <name type="common">Orbweaver spider</name>
    <name type="synonym">Epeira ventricosa</name>
    <dbReference type="NCBI Taxonomy" id="182803"/>
    <lineage>
        <taxon>Eukaryota</taxon>
        <taxon>Metazoa</taxon>
        <taxon>Ecdysozoa</taxon>
        <taxon>Arthropoda</taxon>
        <taxon>Chelicerata</taxon>
        <taxon>Arachnida</taxon>
        <taxon>Araneae</taxon>
        <taxon>Araneomorphae</taxon>
        <taxon>Entelegynae</taxon>
        <taxon>Araneoidea</taxon>
        <taxon>Araneidae</taxon>
        <taxon>Araneus</taxon>
    </lineage>
</organism>
<protein>
    <recommendedName>
        <fullName evidence="1">Helitron helicase-like domain-containing protein</fullName>
    </recommendedName>
</protein>
<dbReference type="InterPro" id="IPR025476">
    <property type="entry name" value="Helitron_helicase-like"/>
</dbReference>
<accession>A0A4Y2KWA6</accession>
<dbReference type="Pfam" id="PF14214">
    <property type="entry name" value="Helitron_like_N"/>
    <property type="match status" value="1"/>
</dbReference>
<dbReference type="PANTHER" id="PTHR45786">
    <property type="entry name" value="DNA BINDING PROTEIN-LIKE"/>
    <property type="match status" value="1"/>
</dbReference>
<proteinExistence type="predicted"/>
<dbReference type="Gene3D" id="3.30.420.10">
    <property type="entry name" value="Ribonuclease H-like superfamily/Ribonuclease H"/>
    <property type="match status" value="1"/>
</dbReference>
<dbReference type="Proteomes" id="UP000499080">
    <property type="component" value="Unassembled WGS sequence"/>
</dbReference>
<sequence length="872" mass="100223">MNKGVLNGVRKHKSTIRRRIRNEADNRRRTKRVCIRNDVEEHNCGTMSEQCGFCGAVYWKEEKNTAHKYTKCCHDGKVQLPAFPDAPELLKVLLTENSPDAKNYRQRIREYNSAFAFASMGAQIKPPRGTGPYCYRLHGQVYHRVSPLYASDQHKESYGQLCIFDSSEATEKRLSNNQNCLQHVFEKLDFMLREINPFAQSYLQMHRLVQEHPTTSVKMVFLEDKNLDMRRYNAPTLCTEVAAIFVSDNGEPPANRDICVYPVGNTCQSISPLNQCCDPMTYPLLFPRGECSWNTGMEHVEERRTAKRTRVTQLQYYAYRLSQRNGFSILHNSGKLFQQYIVDAYVKTKGSRLHFLRQNQKDLRIELYRGLLDALECRAHNENIRTGKLIILPSSFQGSPRHMQQNYQDAMAMVRKFGKPDLFLTFTCNPSWSEILNSMEGVQRPEDRPDIIVRVFNMKLKELLEDICKHGIFGTVLAYIYVIEFQKRGLPHAHILLTLDSESKIRTKDDIDKFVSAELPDPCTDLRLFQIVTKCMVHGPCGTININSPCMRDGQCCKSFPKQFKDDTEENVNGYPIYRRRATEPVQVGKYSIDNRWVVPYNPWLLKKFNAHINVEVCASVKSVKYLYKYVYKGHDAASVKIQKEGALDHDEILSFVEGVMGIMGWKYPNHIPKAFAKIIVAVASVHLVVMDDTLKRRKTGTGVHLQITEGTVQSGGASVMVWDVCSWRDMGPLIRLETTLTGDMYLSILPNHLHSFMSIVGSDGLGQFQQDNATPHASRVATKWLQEHSSDFRHFHWPPKSPEMNIIEDIRDSLLHGVENRSPPPRTPMDLWTVLKDEWCELPPRYLQTLVESMPHRVAALLCVRGCPIRY</sequence>
<feature type="domain" description="Helitron helicase-like" evidence="1">
    <location>
        <begin position="316"/>
        <end position="497"/>
    </location>
</feature>
<dbReference type="AlphaFoldDB" id="A0A4Y2KWA6"/>
<dbReference type="GO" id="GO:0003676">
    <property type="term" value="F:nucleic acid binding"/>
    <property type="evidence" value="ECO:0007669"/>
    <property type="project" value="InterPro"/>
</dbReference>
<comment type="caution">
    <text evidence="2">The sequence shown here is derived from an EMBL/GenBank/DDBJ whole genome shotgun (WGS) entry which is preliminary data.</text>
</comment>
<evidence type="ECO:0000259" key="1">
    <source>
        <dbReference type="Pfam" id="PF14214"/>
    </source>
</evidence>